<feature type="compositionally biased region" description="Acidic residues" evidence="1">
    <location>
        <begin position="91"/>
        <end position="110"/>
    </location>
</feature>
<feature type="compositionally biased region" description="Acidic residues" evidence="1">
    <location>
        <begin position="38"/>
        <end position="47"/>
    </location>
</feature>
<evidence type="ECO:0000313" key="2">
    <source>
        <dbReference type="EMBL" id="KAG4416156.1"/>
    </source>
</evidence>
<gene>
    <name evidence="2" type="ORF">IFR04_010675</name>
</gene>
<dbReference type="InterPro" id="IPR053263">
    <property type="entry name" value="Euk_RPA34_RNAP_subunit"/>
</dbReference>
<feature type="compositionally biased region" description="Basic and acidic residues" evidence="1">
    <location>
        <begin position="394"/>
        <end position="403"/>
    </location>
</feature>
<dbReference type="GO" id="GO:0006360">
    <property type="term" value="P:transcription by RNA polymerase I"/>
    <property type="evidence" value="ECO:0007669"/>
    <property type="project" value="InterPro"/>
</dbReference>
<dbReference type="Gene3D" id="6.20.250.70">
    <property type="match status" value="1"/>
</dbReference>
<keyword evidence="3" id="KW-1185">Reference proteome</keyword>
<feature type="compositionally biased region" description="Basic and acidic residues" evidence="1">
    <location>
        <begin position="7"/>
        <end position="18"/>
    </location>
</feature>
<dbReference type="PANTHER" id="PTHR28155:SF1">
    <property type="entry name" value="DNA-DIRECTED RNA POLYMERASE I SUBUNIT RPA34.5-DOMAIN-CONTAINING PROTEIN"/>
    <property type="match status" value="1"/>
</dbReference>
<comment type="caution">
    <text evidence="2">The sequence shown here is derived from an EMBL/GenBank/DDBJ whole genome shotgun (WGS) entry which is preliminary data.</text>
</comment>
<dbReference type="Pfam" id="PF08208">
    <property type="entry name" value="RNA_polI_A34"/>
    <property type="match status" value="1"/>
</dbReference>
<dbReference type="EMBL" id="JAFJYH010000195">
    <property type="protein sequence ID" value="KAG4416156.1"/>
    <property type="molecule type" value="Genomic_DNA"/>
</dbReference>
<feature type="compositionally biased region" description="Basic and acidic residues" evidence="1">
    <location>
        <begin position="486"/>
        <end position="498"/>
    </location>
</feature>
<protein>
    <recommendedName>
        <fullName evidence="4">DNA-directed RNA polymerase I subunit RPA34.5</fullName>
    </recommendedName>
</protein>
<feature type="compositionally biased region" description="Polar residues" evidence="1">
    <location>
        <begin position="472"/>
        <end position="485"/>
    </location>
</feature>
<proteinExistence type="predicted"/>
<sequence>MASTKIKSRDSGKKDKSVKTKKQTKKTPPPTTYKSEEFVQDSDEDEEKNGPAEDNSEESSDSDSSLSSAKPSKSSSKGKLPAPLGSSSSSEGEDEDEDNDESSEDEEDSQDATKQAPLSIEPTKKPSQQPTTNTVSLKAPTPYQPPPGFDLVSLNGTSRASQMLKKSSLEGKQIWYFTAPASVPISSVKTMSLLDAKNGKPILTHEGDDYGFMTDSAEDTTYTRILVPGSDAGYKATSKSIDHVFHLQQVARDPTAANPARATIPAKKPVRQQPRGLRMRFHPIGFGAAKPGTIGSSSSDEDTEDATPTTSRPVSKPKKFVRPDEDSDEEMEDSPPLPLRPHPENNASASSPDGASRKEKKRKHSEGGEKKSKHSSSSIMSNSYHRELKRLKKKQTESQRKLADNQSASIETDEATEPLPLRPKTPPRHPLSTTPVPPPKSLTFSQPLATNSGLHLPKSSSKKSKHTENHRSPSASGLLSIQDSTRAMDSKLTKEERREKKKAKQDAKRRKGGLE</sequence>
<reference evidence="2" key="1">
    <citation type="submission" date="2021-02" db="EMBL/GenBank/DDBJ databases">
        <title>Genome sequence Cadophora malorum strain M34.</title>
        <authorList>
            <person name="Stefanovic E."/>
            <person name="Vu D."/>
            <person name="Scully C."/>
            <person name="Dijksterhuis J."/>
            <person name="Roader J."/>
            <person name="Houbraken J."/>
        </authorList>
    </citation>
    <scope>NUCLEOTIDE SEQUENCE</scope>
    <source>
        <strain evidence="2">M34</strain>
    </source>
</reference>
<name>A0A8H7W3A9_9HELO</name>
<feature type="region of interest" description="Disordered" evidence="1">
    <location>
        <begin position="252"/>
        <end position="515"/>
    </location>
</feature>
<dbReference type="AlphaFoldDB" id="A0A8H7W3A9"/>
<feature type="compositionally biased region" description="Polar residues" evidence="1">
    <location>
        <begin position="442"/>
        <end position="453"/>
    </location>
</feature>
<feature type="compositionally biased region" description="Low complexity" evidence="1">
    <location>
        <begin position="62"/>
        <end position="90"/>
    </location>
</feature>
<dbReference type="InterPro" id="IPR013240">
    <property type="entry name" value="DNA-dir_RNA_pol1_su_RPA34"/>
</dbReference>
<feature type="compositionally biased region" description="Polar residues" evidence="1">
    <location>
        <begin position="125"/>
        <end position="136"/>
    </location>
</feature>
<organism evidence="2 3">
    <name type="scientific">Cadophora malorum</name>
    <dbReference type="NCBI Taxonomy" id="108018"/>
    <lineage>
        <taxon>Eukaryota</taxon>
        <taxon>Fungi</taxon>
        <taxon>Dikarya</taxon>
        <taxon>Ascomycota</taxon>
        <taxon>Pezizomycotina</taxon>
        <taxon>Leotiomycetes</taxon>
        <taxon>Helotiales</taxon>
        <taxon>Ploettnerulaceae</taxon>
        <taxon>Cadophora</taxon>
    </lineage>
</organism>
<dbReference type="PANTHER" id="PTHR28155">
    <property type="entry name" value="ACR243WP"/>
    <property type="match status" value="1"/>
</dbReference>
<feature type="compositionally biased region" description="Basic residues" evidence="1">
    <location>
        <begin position="499"/>
        <end position="515"/>
    </location>
</feature>
<feature type="region of interest" description="Disordered" evidence="1">
    <location>
        <begin position="1"/>
        <end position="150"/>
    </location>
</feature>
<evidence type="ECO:0008006" key="4">
    <source>
        <dbReference type="Google" id="ProtNLM"/>
    </source>
</evidence>
<dbReference type="OrthoDB" id="76224at2759"/>
<dbReference type="Proteomes" id="UP000664132">
    <property type="component" value="Unassembled WGS sequence"/>
</dbReference>
<evidence type="ECO:0000256" key="1">
    <source>
        <dbReference type="SAM" id="MobiDB-lite"/>
    </source>
</evidence>
<evidence type="ECO:0000313" key="3">
    <source>
        <dbReference type="Proteomes" id="UP000664132"/>
    </source>
</evidence>
<accession>A0A8H7W3A9</accession>